<dbReference type="RefSeq" id="XP_011638043.1">
    <property type="nucleotide sequence ID" value="XM_011639741.2"/>
</dbReference>
<accession>A0A6I9WBG9</accession>
<proteinExistence type="predicted"/>
<evidence type="ECO:0000256" key="1">
    <source>
        <dbReference type="SAM" id="MobiDB-lite"/>
    </source>
</evidence>
<reference evidence="3" key="1">
    <citation type="submission" date="2025-08" db="UniProtKB">
        <authorList>
            <consortium name="RefSeq"/>
        </authorList>
    </citation>
    <scope>IDENTIFICATION</scope>
</reference>
<organism evidence="2 3">
    <name type="scientific">Pogonomyrmex barbatus</name>
    <name type="common">red harvester ant</name>
    <dbReference type="NCBI Taxonomy" id="144034"/>
    <lineage>
        <taxon>Eukaryota</taxon>
        <taxon>Metazoa</taxon>
        <taxon>Ecdysozoa</taxon>
        <taxon>Arthropoda</taxon>
        <taxon>Hexapoda</taxon>
        <taxon>Insecta</taxon>
        <taxon>Pterygota</taxon>
        <taxon>Neoptera</taxon>
        <taxon>Endopterygota</taxon>
        <taxon>Hymenoptera</taxon>
        <taxon>Apocrita</taxon>
        <taxon>Aculeata</taxon>
        <taxon>Formicoidea</taxon>
        <taxon>Formicidae</taxon>
        <taxon>Myrmicinae</taxon>
        <taxon>Pogonomyrmex</taxon>
    </lineage>
</organism>
<dbReference type="GeneID" id="105427810"/>
<keyword evidence="2" id="KW-1185">Reference proteome</keyword>
<evidence type="ECO:0000313" key="3">
    <source>
        <dbReference type="RefSeq" id="XP_011638043.1"/>
    </source>
</evidence>
<dbReference type="AlphaFoldDB" id="A0A6I9WBG9"/>
<feature type="compositionally biased region" description="Basic and acidic residues" evidence="1">
    <location>
        <begin position="19"/>
        <end position="30"/>
    </location>
</feature>
<feature type="region of interest" description="Disordered" evidence="1">
    <location>
        <begin position="19"/>
        <end position="47"/>
    </location>
</feature>
<dbReference type="Proteomes" id="UP000504615">
    <property type="component" value="Unplaced"/>
</dbReference>
<gene>
    <name evidence="3" type="primary">LOC105427810</name>
</gene>
<evidence type="ECO:0000313" key="2">
    <source>
        <dbReference type="Proteomes" id="UP000504615"/>
    </source>
</evidence>
<sequence>MDCTIYSAVFKSKSLQKCDEPRAAPHRDEPTNYAQLQLPPAGRDLSDKTVRMHTNEIYWIQQIKRMRKRGKVGSFVTKRLVGADPSSVRGHVSVKKRCCRRSRESTYLVSVTGAPSNRICDSPARISGSRKEHVHRDCDV</sequence>
<protein>
    <submittedName>
        <fullName evidence="3">Uncharacterized protein LOC105427810</fullName>
    </submittedName>
</protein>
<name>A0A6I9WBG9_9HYME</name>
<dbReference type="KEGG" id="pbar:105427810"/>